<proteinExistence type="predicted"/>
<evidence type="ECO:0000313" key="1">
    <source>
        <dbReference type="EMBL" id="GIY88221.1"/>
    </source>
</evidence>
<organism evidence="1 2">
    <name type="scientific">Caerostris extrusa</name>
    <name type="common">Bark spider</name>
    <name type="synonym">Caerostris bankana</name>
    <dbReference type="NCBI Taxonomy" id="172846"/>
    <lineage>
        <taxon>Eukaryota</taxon>
        <taxon>Metazoa</taxon>
        <taxon>Ecdysozoa</taxon>
        <taxon>Arthropoda</taxon>
        <taxon>Chelicerata</taxon>
        <taxon>Arachnida</taxon>
        <taxon>Araneae</taxon>
        <taxon>Araneomorphae</taxon>
        <taxon>Entelegynae</taxon>
        <taxon>Araneoidea</taxon>
        <taxon>Araneidae</taxon>
        <taxon>Caerostris</taxon>
    </lineage>
</organism>
<dbReference type="Proteomes" id="UP001054945">
    <property type="component" value="Unassembled WGS sequence"/>
</dbReference>
<evidence type="ECO:0000313" key="2">
    <source>
        <dbReference type="Proteomes" id="UP001054945"/>
    </source>
</evidence>
<name>A0AAV4WZ79_CAEEX</name>
<comment type="caution">
    <text evidence="1">The sequence shown here is derived from an EMBL/GenBank/DDBJ whole genome shotgun (WGS) entry which is preliminary data.</text>
</comment>
<keyword evidence="2" id="KW-1185">Reference proteome</keyword>
<sequence>MRQRDWNNWTKKRSSAFTWVYSIALELGPRIVLRGLRLEAQLFAEAPVIFATQMHVGSKDVYLPNPVTISNNSFMRLGIKSKFNPLKRSAKNSKKQRQQYV</sequence>
<gene>
    <name evidence="1" type="ORF">CEXT_50641</name>
</gene>
<accession>A0AAV4WZ79</accession>
<dbReference type="EMBL" id="BPLR01017030">
    <property type="protein sequence ID" value="GIY88221.1"/>
    <property type="molecule type" value="Genomic_DNA"/>
</dbReference>
<protein>
    <submittedName>
        <fullName evidence="1">Uncharacterized protein</fullName>
    </submittedName>
</protein>
<dbReference type="AlphaFoldDB" id="A0AAV4WZ79"/>
<reference evidence="1 2" key="1">
    <citation type="submission" date="2021-06" db="EMBL/GenBank/DDBJ databases">
        <title>Caerostris extrusa draft genome.</title>
        <authorList>
            <person name="Kono N."/>
            <person name="Arakawa K."/>
        </authorList>
    </citation>
    <scope>NUCLEOTIDE SEQUENCE [LARGE SCALE GENOMIC DNA]</scope>
</reference>